<keyword evidence="7" id="KW-1185">Reference proteome</keyword>
<evidence type="ECO:0000256" key="1">
    <source>
        <dbReference type="ARBA" id="ARBA00023125"/>
    </source>
</evidence>
<feature type="compositionally biased region" description="Low complexity" evidence="4">
    <location>
        <begin position="249"/>
        <end position="271"/>
    </location>
</feature>
<evidence type="ECO:0000256" key="3">
    <source>
        <dbReference type="PROSITE-ProRule" id="PRU00267"/>
    </source>
</evidence>
<dbReference type="GO" id="GO:0000978">
    <property type="term" value="F:RNA polymerase II cis-regulatory region sequence-specific DNA binding"/>
    <property type="evidence" value="ECO:0007669"/>
    <property type="project" value="TreeGrafter"/>
</dbReference>
<evidence type="ECO:0000256" key="2">
    <source>
        <dbReference type="ARBA" id="ARBA00023242"/>
    </source>
</evidence>
<evidence type="ECO:0000256" key="4">
    <source>
        <dbReference type="SAM" id="MobiDB-lite"/>
    </source>
</evidence>
<keyword evidence="2 3" id="KW-0539">Nucleus</keyword>
<name>A0A5C3ME28_9AGAR</name>
<feature type="domain" description="HMG box" evidence="5">
    <location>
        <begin position="120"/>
        <end position="189"/>
    </location>
</feature>
<dbReference type="InterPro" id="IPR009071">
    <property type="entry name" value="HMG_box_dom"/>
</dbReference>
<dbReference type="SMART" id="SM00398">
    <property type="entry name" value="HMG"/>
    <property type="match status" value="1"/>
</dbReference>
<dbReference type="Proteomes" id="UP000308652">
    <property type="component" value="Unassembled WGS sequence"/>
</dbReference>
<dbReference type="PROSITE" id="PS50118">
    <property type="entry name" value="HMG_BOX_2"/>
    <property type="match status" value="1"/>
</dbReference>
<feature type="DNA-binding region" description="HMG box" evidence="3">
    <location>
        <begin position="120"/>
        <end position="189"/>
    </location>
</feature>
<dbReference type="EMBL" id="ML213591">
    <property type="protein sequence ID" value="TFK43592.1"/>
    <property type="molecule type" value="Genomic_DNA"/>
</dbReference>
<dbReference type="GO" id="GO:0000981">
    <property type="term" value="F:DNA-binding transcription factor activity, RNA polymerase II-specific"/>
    <property type="evidence" value="ECO:0007669"/>
    <property type="project" value="TreeGrafter"/>
</dbReference>
<evidence type="ECO:0000313" key="6">
    <source>
        <dbReference type="EMBL" id="TFK43592.1"/>
    </source>
</evidence>
<keyword evidence="1 3" id="KW-0238">DNA-binding</keyword>
<protein>
    <recommendedName>
        <fullName evidence="5">HMG box domain-containing protein</fullName>
    </recommendedName>
</protein>
<dbReference type="PANTHER" id="PTHR45789:SF2">
    <property type="entry name" value="FI18025P1"/>
    <property type="match status" value="1"/>
</dbReference>
<dbReference type="CDD" id="cd01389">
    <property type="entry name" value="HMG-box_ROX1-like"/>
    <property type="match status" value="1"/>
</dbReference>
<proteinExistence type="predicted"/>
<gene>
    <name evidence="6" type="ORF">BDQ12DRAFT_709332</name>
</gene>
<dbReference type="Pfam" id="PF00505">
    <property type="entry name" value="HMG_box"/>
    <property type="match status" value="1"/>
</dbReference>
<dbReference type="OrthoDB" id="6247875at2759"/>
<dbReference type="InterPro" id="IPR036910">
    <property type="entry name" value="HMG_box_dom_sf"/>
</dbReference>
<sequence length="486" mass="53950">MTRAPPIKQEEQPISLLSPTLYTTPSDSCLEEQTMIPWNFTFPCEIAAFNENPYRQEAKTLRATDGYAPPTANYVQSNIADYVQSDAHSYPSYRHSTYALPTNSHNDLRSTTPPLTRTHIPRPPNAFMLFRSDFLKKGIIPKSVERRQQNLSRVVGEVWNLAPPEEKAIWHKKAAEVLADHQRKNPDYKFSPAPRGSKRVKGKDRADNDYMDSERIRKIRETYANIPGPAATPSRRRRKTHTTKDRNSSDSGSHLSSSSSVRSSPMSLPSPAYIPSATNEFPSLPPPSIFPHYALPHIAMPRRPSTSLGFATSSDSMETKLAASRTRHNLTRPSSAASSDTGLSSFMRDLDITPTTANFKHISMPPTPSNHNMLDMFSSPYSTNNFSNGFCGSNSFLNGSYPELSSQLSSPSIGPTDTHVGGNQNNALLASLYQEASLPYFPQTQDSMDYSYIQSDFHPSPFDTSFLGDLYPDSMPAVTGNSDSSY</sequence>
<dbReference type="PANTHER" id="PTHR45789">
    <property type="entry name" value="FI18025P1"/>
    <property type="match status" value="1"/>
</dbReference>
<dbReference type="SUPFAM" id="SSF47095">
    <property type="entry name" value="HMG-box"/>
    <property type="match status" value="1"/>
</dbReference>
<feature type="compositionally biased region" description="Basic and acidic residues" evidence="4">
    <location>
        <begin position="203"/>
        <end position="221"/>
    </location>
</feature>
<dbReference type="AlphaFoldDB" id="A0A5C3ME28"/>
<dbReference type="GO" id="GO:0005634">
    <property type="term" value="C:nucleus"/>
    <property type="evidence" value="ECO:0007669"/>
    <property type="project" value="UniProtKB-UniRule"/>
</dbReference>
<dbReference type="InterPro" id="IPR051356">
    <property type="entry name" value="SOX/SOX-like_TF"/>
</dbReference>
<organism evidence="6 7">
    <name type="scientific">Crucibulum laeve</name>
    <dbReference type="NCBI Taxonomy" id="68775"/>
    <lineage>
        <taxon>Eukaryota</taxon>
        <taxon>Fungi</taxon>
        <taxon>Dikarya</taxon>
        <taxon>Basidiomycota</taxon>
        <taxon>Agaricomycotina</taxon>
        <taxon>Agaricomycetes</taxon>
        <taxon>Agaricomycetidae</taxon>
        <taxon>Agaricales</taxon>
        <taxon>Agaricineae</taxon>
        <taxon>Nidulariaceae</taxon>
        <taxon>Crucibulum</taxon>
    </lineage>
</organism>
<dbReference type="Gene3D" id="1.10.30.10">
    <property type="entry name" value="High mobility group box domain"/>
    <property type="match status" value="1"/>
</dbReference>
<feature type="region of interest" description="Disordered" evidence="4">
    <location>
        <begin position="180"/>
        <end position="271"/>
    </location>
</feature>
<reference evidence="6 7" key="1">
    <citation type="journal article" date="2019" name="Nat. Ecol. Evol.">
        <title>Megaphylogeny resolves global patterns of mushroom evolution.</title>
        <authorList>
            <person name="Varga T."/>
            <person name="Krizsan K."/>
            <person name="Foldi C."/>
            <person name="Dima B."/>
            <person name="Sanchez-Garcia M."/>
            <person name="Sanchez-Ramirez S."/>
            <person name="Szollosi G.J."/>
            <person name="Szarkandi J.G."/>
            <person name="Papp V."/>
            <person name="Albert L."/>
            <person name="Andreopoulos W."/>
            <person name="Angelini C."/>
            <person name="Antonin V."/>
            <person name="Barry K.W."/>
            <person name="Bougher N.L."/>
            <person name="Buchanan P."/>
            <person name="Buyck B."/>
            <person name="Bense V."/>
            <person name="Catcheside P."/>
            <person name="Chovatia M."/>
            <person name="Cooper J."/>
            <person name="Damon W."/>
            <person name="Desjardin D."/>
            <person name="Finy P."/>
            <person name="Geml J."/>
            <person name="Haridas S."/>
            <person name="Hughes K."/>
            <person name="Justo A."/>
            <person name="Karasinski D."/>
            <person name="Kautmanova I."/>
            <person name="Kiss B."/>
            <person name="Kocsube S."/>
            <person name="Kotiranta H."/>
            <person name="LaButti K.M."/>
            <person name="Lechner B.E."/>
            <person name="Liimatainen K."/>
            <person name="Lipzen A."/>
            <person name="Lukacs Z."/>
            <person name="Mihaltcheva S."/>
            <person name="Morgado L.N."/>
            <person name="Niskanen T."/>
            <person name="Noordeloos M.E."/>
            <person name="Ohm R.A."/>
            <person name="Ortiz-Santana B."/>
            <person name="Ovrebo C."/>
            <person name="Racz N."/>
            <person name="Riley R."/>
            <person name="Savchenko A."/>
            <person name="Shiryaev A."/>
            <person name="Soop K."/>
            <person name="Spirin V."/>
            <person name="Szebenyi C."/>
            <person name="Tomsovsky M."/>
            <person name="Tulloss R.E."/>
            <person name="Uehling J."/>
            <person name="Grigoriev I.V."/>
            <person name="Vagvolgyi C."/>
            <person name="Papp T."/>
            <person name="Martin F.M."/>
            <person name="Miettinen O."/>
            <person name="Hibbett D.S."/>
            <person name="Nagy L.G."/>
        </authorList>
    </citation>
    <scope>NUCLEOTIDE SEQUENCE [LARGE SCALE GENOMIC DNA]</scope>
    <source>
        <strain evidence="6 7">CBS 166.37</strain>
    </source>
</reference>
<evidence type="ECO:0000259" key="5">
    <source>
        <dbReference type="PROSITE" id="PS50118"/>
    </source>
</evidence>
<accession>A0A5C3ME28</accession>
<evidence type="ECO:0000313" key="7">
    <source>
        <dbReference type="Proteomes" id="UP000308652"/>
    </source>
</evidence>
<dbReference type="STRING" id="68775.A0A5C3ME28"/>